<feature type="compositionally biased region" description="Polar residues" evidence="1">
    <location>
        <begin position="368"/>
        <end position="377"/>
    </location>
</feature>
<name>A0A1D1UU10_RAMVA</name>
<feature type="compositionally biased region" description="Pro residues" evidence="1">
    <location>
        <begin position="235"/>
        <end position="254"/>
    </location>
</feature>
<dbReference type="Proteomes" id="UP000186922">
    <property type="component" value="Unassembled WGS sequence"/>
</dbReference>
<comment type="caution">
    <text evidence="3">The sequence shown here is derived from an EMBL/GenBank/DDBJ whole genome shotgun (WGS) entry which is preliminary data.</text>
</comment>
<gene>
    <name evidence="3" type="primary">RvY_04961-1</name>
    <name evidence="3" type="synonym">RvY_04961.1</name>
    <name evidence="3" type="ORF">RvY_04961</name>
</gene>
<organism evidence="3 4">
    <name type="scientific">Ramazzottius varieornatus</name>
    <name type="common">Water bear</name>
    <name type="synonym">Tardigrade</name>
    <dbReference type="NCBI Taxonomy" id="947166"/>
    <lineage>
        <taxon>Eukaryota</taxon>
        <taxon>Metazoa</taxon>
        <taxon>Ecdysozoa</taxon>
        <taxon>Tardigrada</taxon>
        <taxon>Eutardigrada</taxon>
        <taxon>Parachela</taxon>
        <taxon>Hypsibioidea</taxon>
        <taxon>Ramazzottiidae</taxon>
        <taxon>Ramazzottius</taxon>
    </lineage>
</organism>
<sequence>MSSLRVLLFLVAAGHVTYAQRLNLPLRNPHGKPAALNNSTSSGGSAADKPPGSPTSQVLPVRPLPPAAPAYSVAQSAASPIRGSSPAFSFAEDTVPSKSQSLNGSQPAGPTTNTKVPIGGVVTNGTSSDGPSAESLPTDFEGASPGWGSSDVFANGDQIASFPQNSNFVPMPLMPMPVFPIKGSSNDTQMPSASFPFPCAQCPSEWNSQSSFPGPMGSWSSSQRPEGNGWMHPMPSSPFDPSQLPPFVRPPQEPQRPGHSNENKVASAILRQILKGGHVKVKLETKTNLVFEQSSESEEDKKPHGHDGPQAQWEMMNMAMPQPYQPQSQMGERPGFSQTNYQGDAQFPMGMMPSQMNAGGSMLPPSPLTGNASLQAP</sequence>
<feature type="region of interest" description="Disordered" evidence="1">
    <location>
        <begin position="206"/>
        <end position="262"/>
    </location>
</feature>
<feature type="region of interest" description="Disordered" evidence="1">
    <location>
        <begin position="25"/>
        <end position="63"/>
    </location>
</feature>
<keyword evidence="2" id="KW-0732">Signal</keyword>
<dbReference type="EMBL" id="BDGG01000002">
    <property type="protein sequence ID" value="GAU92951.1"/>
    <property type="molecule type" value="Genomic_DNA"/>
</dbReference>
<protein>
    <submittedName>
        <fullName evidence="3">Uncharacterized protein</fullName>
    </submittedName>
</protein>
<feature type="signal peptide" evidence="2">
    <location>
        <begin position="1"/>
        <end position="19"/>
    </location>
</feature>
<feature type="region of interest" description="Disordered" evidence="1">
    <location>
        <begin position="324"/>
        <end position="377"/>
    </location>
</feature>
<feature type="region of interest" description="Disordered" evidence="1">
    <location>
        <begin position="82"/>
        <end position="148"/>
    </location>
</feature>
<feature type="compositionally biased region" description="Polar residues" evidence="1">
    <location>
        <begin position="96"/>
        <end position="115"/>
    </location>
</feature>
<reference evidence="3 4" key="1">
    <citation type="journal article" date="2016" name="Nat. Commun.">
        <title>Extremotolerant tardigrade genome and improved radiotolerance of human cultured cells by tardigrade-unique protein.</title>
        <authorList>
            <person name="Hashimoto T."/>
            <person name="Horikawa D.D."/>
            <person name="Saito Y."/>
            <person name="Kuwahara H."/>
            <person name="Kozuka-Hata H."/>
            <person name="Shin-I T."/>
            <person name="Minakuchi Y."/>
            <person name="Ohishi K."/>
            <person name="Motoyama A."/>
            <person name="Aizu T."/>
            <person name="Enomoto A."/>
            <person name="Kondo K."/>
            <person name="Tanaka S."/>
            <person name="Hara Y."/>
            <person name="Koshikawa S."/>
            <person name="Sagara H."/>
            <person name="Miura T."/>
            <person name="Yokobori S."/>
            <person name="Miyagawa K."/>
            <person name="Suzuki Y."/>
            <person name="Kubo T."/>
            <person name="Oyama M."/>
            <person name="Kohara Y."/>
            <person name="Fujiyama A."/>
            <person name="Arakawa K."/>
            <person name="Katayama T."/>
            <person name="Toyoda A."/>
            <person name="Kunieda T."/>
        </authorList>
    </citation>
    <scope>NUCLEOTIDE SEQUENCE [LARGE SCALE GENOMIC DNA]</scope>
    <source>
        <strain evidence="3 4">YOKOZUNA-1</strain>
    </source>
</reference>
<evidence type="ECO:0000313" key="4">
    <source>
        <dbReference type="Proteomes" id="UP000186922"/>
    </source>
</evidence>
<accession>A0A1D1UU10</accession>
<dbReference type="AlphaFoldDB" id="A0A1D1UU10"/>
<feature type="compositionally biased region" description="Polar residues" evidence="1">
    <location>
        <begin position="206"/>
        <end position="225"/>
    </location>
</feature>
<feature type="chain" id="PRO_5008897618" evidence="2">
    <location>
        <begin position="20"/>
        <end position="377"/>
    </location>
</feature>
<feature type="compositionally biased region" description="Polar residues" evidence="1">
    <location>
        <begin position="325"/>
        <end position="343"/>
    </location>
</feature>
<proteinExistence type="predicted"/>
<keyword evidence="4" id="KW-1185">Reference proteome</keyword>
<evidence type="ECO:0000256" key="2">
    <source>
        <dbReference type="SAM" id="SignalP"/>
    </source>
</evidence>
<evidence type="ECO:0000313" key="3">
    <source>
        <dbReference type="EMBL" id="GAU92951.1"/>
    </source>
</evidence>
<evidence type="ECO:0000256" key="1">
    <source>
        <dbReference type="SAM" id="MobiDB-lite"/>
    </source>
</evidence>